<organism evidence="4 5">
    <name type="scientific">Candidatus Accumulibacter appositus</name>
    <dbReference type="NCBI Taxonomy" id="1454003"/>
    <lineage>
        <taxon>Bacteria</taxon>
        <taxon>Pseudomonadati</taxon>
        <taxon>Pseudomonadota</taxon>
        <taxon>Betaproteobacteria</taxon>
        <taxon>Candidatus Accumulibacter</taxon>
    </lineage>
</organism>
<reference evidence="4 5" key="1">
    <citation type="submission" date="2014-02" db="EMBL/GenBank/DDBJ databases">
        <title>Expanding our view of genomic diversity in Candidatus Accumulibacter clades.</title>
        <authorList>
            <person name="Skennerton C.T."/>
            <person name="Barr J.J."/>
            <person name="Slater F.R."/>
            <person name="Bond P.L."/>
            <person name="Tyson G.W."/>
        </authorList>
    </citation>
    <scope>NUCLEOTIDE SEQUENCE [LARGE SCALE GENOMIC DNA]</scope>
    <source>
        <strain evidence="5">BA-92</strain>
    </source>
</reference>
<evidence type="ECO:0000313" key="5">
    <source>
        <dbReference type="Proteomes" id="UP000021816"/>
    </source>
</evidence>
<dbReference type="Pfam" id="PF07804">
    <property type="entry name" value="HipA_C"/>
    <property type="match status" value="1"/>
</dbReference>
<dbReference type="STRING" id="1454003.AW10_03588"/>
<proteinExistence type="predicted"/>
<keyword evidence="1" id="KW-0808">Transferase</keyword>
<dbReference type="Proteomes" id="UP000021816">
    <property type="component" value="Unassembled WGS sequence"/>
</dbReference>
<evidence type="ECO:0000256" key="1">
    <source>
        <dbReference type="ARBA" id="ARBA00022679"/>
    </source>
</evidence>
<dbReference type="Gene3D" id="1.10.1070.20">
    <property type="match status" value="1"/>
</dbReference>
<comment type="caution">
    <text evidence="4">The sequence shown here is derived from an EMBL/GenBank/DDBJ whole genome shotgun (WGS) entry which is preliminary data.</text>
</comment>
<dbReference type="EMBL" id="JEMX01000093">
    <property type="protein sequence ID" value="EXI77729.1"/>
    <property type="molecule type" value="Genomic_DNA"/>
</dbReference>
<keyword evidence="2" id="KW-0418">Kinase</keyword>
<sequence length="317" mass="36494">MSLVTHIIPSEPLDVTTWTEDEEFARYPEGARAKTAYFPPAGPLPDYIKPGRRYLFKRSRKAFPEQFWAEIAAYHIGSLLGVEVPPAYPAVNNSSRQCAALIEWFYEDGKTRFVMGGDFMQKMLEGFDRDKGSQHNFHSIRVLFRTIHRQGWMEADWQLAWARTLLFDALCGNTDRHQDNWGALFDVTDDGPRVRLSPCYDNGTSLGHELSEHIQGKNWDDARWLRYVSKGAHHMKWTLESPNREGHLSGVQKLADLFPLARDAMMARLLAFDMVALRETLSRLAGIPMTVPFSPWRANLIYRLVELRRDLLLKALQ</sequence>
<name>A0A011QFX9_9PROT</name>
<evidence type="ECO:0000256" key="2">
    <source>
        <dbReference type="ARBA" id="ARBA00022777"/>
    </source>
</evidence>
<gene>
    <name evidence="4" type="ORF">AW10_03588</name>
</gene>
<evidence type="ECO:0000313" key="4">
    <source>
        <dbReference type="EMBL" id="EXI77729.1"/>
    </source>
</evidence>
<accession>A0A011QFX9</accession>
<feature type="domain" description="HipA-like C-terminal" evidence="3">
    <location>
        <begin position="30"/>
        <end position="226"/>
    </location>
</feature>
<protein>
    <submittedName>
        <fullName evidence="4">Putative capsule biosynthesis protein</fullName>
    </submittedName>
</protein>
<dbReference type="GO" id="GO:0016301">
    <property type="term" value="F:kinase activity"/>
    <property type="evidence" value="ECO:0007669"/>
    <property type="project" value="UniProtKB-KW"/>
</dbReference>
<evidence type="ECO:0000259" key="3">
    <source>
        <dbReference type="Pfam" id="PF07804"/>
    </source>
</evidence>
<dbReference type="InterPro" id="IPR012893">
    <property type="entry name" value="HipA-like_C"/>
</dbReference>
<dbReference type="PATRIC" id="fig|1454003.3.peg.3645"/>
<dbReference type="AlphaFoldDB" id="A0A011QFX9"/>